<protein>
    <submittedName>
        <fullName evidence="1">Uncharacterized protein</fullName>
    </submittedName>
</protein>
<accession>A0A392TGR1</accession>
<keyword evidence="2" id="KW-1185">Reference proteome</keyword>
<sequence length="22" mass="2514">INFCQLLIHTVIKFINDADPKA</sequence>
<reference evidence="1 2" key="1">
    <citation type="journal article" date="2018" name="Front. Plant Sci.">
        <title>Red Clover (Trifolium pratense) and Zigzag Clover (T. medium) - A Picture of Genomic Similarities and Differences.</title>
        <authorList>
            <person name="Dluhosova J."/>
            <person name="Istvanek J."/>
            <person name="Nedelnik J."/>
            <person name="Repkova J."/>
        </authorList>
    </citation>
    <scope>NUCLEOTIDE SEQUENCE [LARGE SCALE GENOMIC DNA]</scope>
    <source>
        <strain evidence="2">cv. 10/8</strain>
        <tissue evidence="1">Leaf</tissue>
    </source>
</reference>
<dbReference type="Proteomes" id="UP000265520">
    <property type="component" value="Unassembled WGS sequence"/>
</dbReference>
<evidence type="ECO:0000313" key="1">
    <source>
        <dbReference type="EMBL" id="MCI60349.1"/>
    </source>
</evidence>
<evidence type="ECO:0000313" key="2">
    <source>
        <dbReference type="Proteomes" id="UP000265520"/>
    </source>
</evidence>
<comment type="caution">
    <text evidence="1">The sequence shown here is derived from an EMBL/GenBank/DDBJ whole genome shotgun (WGS) entry which is preliminary data.</text>
</comment>
<proteinExistence type="predicted"/>
<organism evidence="1 2">
    <name type="scientific">Trifolium medium</name>
    <dbReference type="NCBI Taxonomy" id="97028"/>
    <lineage>
        <taxon>Eukaryota</taxon>
        <taxon>Viridiplantae</taxon>
        <taxon>Streptophyta</taxon>
        <taxon>Embryophyta</taxon>
        <taxon>Tracheophyta</taxon>
        <taxon>Spermatophyta</taxon>
        <taxon>Magnoliopsida</taxon>
        <taxon>eudicotyledons</taxon>
        <taxon>Gunneridae</taxon>
        <taxon>Pentapetalae</taxon>
        <taxon>rosids</taxon>
        <taxon>fabids</taxon>
        <taxon>Fabales</taxon>
        <taxon>Fabaceae</taxon>
        <taxon>Papilionoideae</taxon>
        <taxon>50 kb inversion clade</taxon>
        <taxon>NPAAA clade</taxon>
        <taxon>Hologalegina</taxon>
        <taxon>IRL clade</taxon>
        <taxon>Trifolieae</taxon>
        <taxon>Trifolium</taxon>
    </lineage>
</organism>
<dbReference type="AlphaFoldDB" id="A0A392TGR1"/>
<feature type="non-terminal residue" evidence="1">
    <location>
        <position position="1"/>
    </location>
</feature>
<dbReference type="EMBL" id="LXQA010579785">
    <property type="protein sequence ID" value="MCI60349.1"/>
    <property type="molecule type" value="Genomic_DNA"/>
</dbReference>
<name>A0A392TGR1_9FABA</name>